<feature type="domain" description="Myb/SANT-like" evidence="4">
    <location>
        <begin position="288"/>
        <end position="383"/>
    </location>
</feature>
<keyword evidence="8" id="KW-1185">Reference proteome</keyword>
<evidence type="ECO:0000256" key="1">
    <source>
        <dbReference type="ARBA" id="ARBA00001968"/>
    </source>
</evidence>
<dbReference type="InterPro" id="IPR024752">
    <property type="entry name" value="Myb/SANT-like_dom"/>
</dbReference>
<dbReference type="InterPro" id="IPR027806">
    <property type="entry name" value="HARBI1_dom"/>
</dbReference>
<sequence length="540" mass="60741">MELVELEKKRKMDIIIKSAIAAAYGAAVVVMESIPRNPVDTVDKDVLRNIILKRLYDGQEVNCFSHLRMSKAPFNELCGILRAKGFVCDTQSVSTKESVAIFLHILAHNTKFRIAGGTFIRSTDTISRHFNNVLNAVLRLSNDYIRLSGNREQHKSKWFTDSIGSLDGTHIDVTVPIEDKGRYRNRKQVITTNVLGVCDSNMKFLYVLPGWEGSTSDSRVLRDALERQDRFEVPTGKYYLVDAGYTNGQGFLAPYRSTRYHLKEWSSQDIMEQSSGKVGGRTERSYMHWTSEMDITLSNALLEQHSLGHKTPNGWKSVAFTAAMTALKDICGIETSKEKVMARLKTWNKYYIEVSAMLGTSGFGWDWQRNMVQVDSEEVWANYVKAHPSVKHYKDKVIVNWSDLAVLCGTDRATGSHAATATEMAKEIDAESMAEKTTNTQEQTRTGGEGSSRRRKRPVGADAVAVAIEKLADSVEKAAGGKSASNVDDIYVALAQMTNLDRGDFLKAMDILCHDNVKRDIFMRLPEDMKGVWLRMQFER</sequence>
<gene>
    <name evidence="7" type="ORF">KSP39_PZI012722</name>
</gene>
<dbReference type="Pfam" id="PF12776">
    <property type="entry name" value="Myb_DNA-bind_3"/>
    <property type="match status" value="1"/>
</dbReference>
<organism evidence="7 8">
    <name type="scientific">Platanthera zijinensis</name>
    <dbReference type="NCBI Taxonomy" id="2320716"/>
    <lineage>
        <taxon>Eukaryota</taxon>
        <taxon>Viridiplantae</taxon>
        <taxon>Streptophyta</taxon>
        <taxon>Embryophyta</taxon>
        <taxon>Tracheophyta</taxon>
        <taxon>Spermatophyta</taxon>
        <taxon>Magnoliopsida</taxon>
        <taxon>Liliopsida</taxon>
        <taxon>Asparagales</taxon>
        <taxon>Orchidaceae</taxon>
        <taxon>Orchidoideae</taxon>
        <taxon>Orchideae</taxon>
        <taxon>Orchidinae</taxon>
        <taxon>Platanthera</taxon>
    </lineage>
</organism>
<evidence type="ECO:0000259" key="6">
    <source>
        <dbReference type="Pfam" id="PF26138"/>
    </source>
</evidence>
<evidence type="ECO:0000313" key="7">
    <source>
        <dbReference type="EMBL" id="KAK8937352.1"/>
    </source>
</evidence>
<dbReference type="PANTHER" id="PTHR46929:SF3">
    <property type="entry name" value="MYB_SANT-LIKE DOMAIN-CONTAINING PROTEIN"/>
    <property type="match status" value="1"/>
</dbReference>
<dbReference type="EMBL" id="JBBWWQ010000010">
    <property type="protein sequence ID" value="KAK8937352.1"/>
    <property type="molecule type" value="Genomic_DNA"/>
</dbReference>
<dbReference type="Proteomes" id="UP001418222">
    <property type="component" value="Unassembled WGS sequence"/>
</dbReference>
<reference evidence="7 8" key="1">
    <citation type="journal article" date="2022" name="Nat. Plants">
        <title>Genomes of leafy and leafless Platanthera orchids illuminate the evolution of mycoheterotrophy.</title>
        <authorList>
            <person name="Li M.H."/>
            <person name="Liu K.W."/>
            <person name="Li Z."/>
            <person name="Lu H.C."/>
            <person name="Ye Q.L."/>
            <person name="Zhang D."/>
            <person name="Wang J.Y."/>
            <person name="Li Y.F."/>
            <person name="Zhong Z.M."/>
            <person name="Liu X."/>
            <person name="Yu X."/>
            <person name="Liu D.K."/>
            <person name="Tu X.D."/>
            <person name="Liu B."/>
            <person name="Hao Y."/>
            <person name="Liao X.Y."/>
            <person name="Jiang Y.T."/>
            <person name="Sun W.H."/>
            <person name="Chen J."/>
            <person name="Chen Y.Q."/>
            <person name="Ai Y."/>
            <person name="Zhai J.W."/>
            <person name="Wu S.S."/>
            <person name="Zhou Z."/>
            <person name="Hsiao Y.Y."/>
            <person name="Wu W.L."/>
            <person name="Chen Y.Y."/>
            <person name="Lin Y.F."/>
            <person name="Hsu J.L."/>
            <person name="Li C.Y."/>
            <person name="Wang Z.W."/>
            <person name="Zhao X."/>
            <person name="Zhong W.Y."/>
            <person name="Ma X.K."/>
            <person name="Ma L."/>
            <person name="Huang J."/>
            <person name="Chen G.Z."/>
            <person name="Huang M.Z."/>
            <person name="Huang L."/>
            <person name="Peng D.H."/>
            <person name="Luo Y.B."/>
            <person name="Zou S.Q."/>
            <person name="Chen S.P."/>
            <person name="Lan S."/>
            <person name="Tsai W.C."/>
            <person name="Van de Peer Y."/>
            <person name="Liu Z.J."/>
        </authorList>
    </citation>
    <scope>NUCLEOTIDE SEQUENCE [LARGE SCALE GENOMIC DNA]</scope>
    <source>
        <strain evidence="7">Lor287</strain>
    </source>
</reference>
<proteinExistence type="predicted"/>
<protein>
    <recommendedName>
        <fullName evidence="9">Transposase</fullName>
    </recommendedName>
</protein>
<dbReference type="Pfam" id="PF26138">
    <property type="entry name" value="DUF8040"/>
    <property type="match status" value="1"/>
</dbReference>
<dbReference type="Pfam" id="PF13359">
    <property type="entry name" value="DDE_Tnp_4"/>
    <property type="match status" value="1"/>
</dbReference>
<dbReference type="AlphaFoldDB" id="A0AAP0BFD9"/>
<evidence type="ECO:0000256" key="2">
    <source>
        <dbReference type="ARBA" id="ARBA00022723"/>
    </source>
</evidence>
<evidence type="ECO:0000256" key="3">
    <source>
        <dbReference type="SAM" id="MobiDB-lite"/>
    </source>
</evidence>
<name>A0AAP0BFD9_9ASPA</name>
<dbReference type="GO" id="GO:0046872">
    <property type="term" value="F:metal ion binding"/>
    <property type="evidence" value="ECO:0007669"/>
    <property type="project" value="UniProtKB-KW"/>
</dbReference>
<dbReference type="InterPro" id="IPR058353">
    <property type="entry name" value="DUF8040"/>
</dbReference>
<feature type="domain" description="DUF8040" evidence="6">
    <location>
        <begin position="52"/>
        <end position="138"/>
    </location>
</feature>
<comment type="cofactor">
    <cofactor evidence="1">
        <name>a divalent metal cation</name>
        <dbReference type="ChEBI" id="CHEBI:60240"/>
    </cofactor>
</comment>
<keyword evidence="2" id="KW-0479">Metal-binding</keyword>
<evidence type="ECO:0000259" key="4">
    <source>
        <dbReference type="Pfam" id="PF12776"/>
    </source>
</evidence>
<feature type="domain" description="DDE Tnp4" evidence="5">
    <location>
        <begin position="166"/>
        <end position="257"/>
    </location>
</feature>
<evidence type="ECO:0008006" key="9">
    <source>
        <dbReference type="Google" id="ProtNLM"/>
    </source>
</evidence>
<evidence type="ECO:0000259" key="5">
    <source>
        <dbReference type="Pfam" id="PF13359"/>
    </source>
</evidence>
<feature type="region of interest" description="Disordered" evidence="3">
    <location>
        <begin position="429"/>
        <end position="459"/>
    </location>
</feature>
<accession>A0AAP0BFD9</accession>
<dbReference type="PANTHER" id="PTHR46929">
    <property type="entry name" value="EXPRESSED PROTEIN"/>
    <property type="match status" value="1"/>
</dbReference>
<comment type="caution">
    <text evidence="7">The sequence shown here is derived from an EMBL/GenBank/DDBJ whole genome shotgun (WGS) entry which is preliminary data.</text>
</comment>
<evidence type="ECO:0000313" key="8">
    <source>
        <dbReference type="Proteomes" id="UP001418222"/>
    </source>
</evidence>